<name>A0ABQ9IB30_9NEOP</name>
<gene>
    <name evidence="3" type="ORF">PR048_006463</name>
</gene>
<reference evidence="3 4" key="1">
    <citation type="submission" date="2023-02" db="EMBL/GenBank/DDBJ databases">
        <title>LHISI_Scaffold_Assembly.</title>
        <authorList>
            <person name="Stuart O.P."/>
            <person name="Cleave R."/>
            <person name="Magrath M.J.L."/>
            <person name="Mikheyev A.S."/>
        </authorList>
    </citation>
    <scope>NUCLEOTIDE SEQUENCE [LARGE SCALE GENOMIC DNA]</scope>
    <source>
        <strain evidence="3">Daus_M_001</strain>
        <tissue evidence="3">Leg muscle</tissue>
    </source>
</reference>
<accession>A0ABQ9IB30</accession>
<feature type="compositionally biased region" description="Basic and acidic residues" evidence="1">
    <location>
        <begin position="266"/>
        <end position="284"/>
    </location>
</feature>
<dbReference type="Pfam" id="PF20700">
    <property type="entry name" value="Mutator"/>
    <property type="match status" value="1"/>
</dbReference>
<evidence type="ECO:0000313" key="3">
    <source>
        <dbReference type="EMBL" id="KAJ8893862.1"/>
    </source>
</evidence>
<comment type="caution">
    <text evidence="3">The sequence shown here is derived from an EMBL/GenBank/DDBJ whole genome shotgun (WGS) entry which is preliminary data.</text>
</comment>
<keyword evidence="4" id="KW-1185">Reference proteome</keyword>
<evidence type="ECO:0000313" key="4">
    <source>
        <dbReference type="Proteomes" id="UP001159363"/>
    </source>
</evidence>
<protein>
    <recommendedName>
        <fullName evidence="2">Mutator-like transposase domain-containing protein</fullName>
    </recommendedName>
</protein>
<feature type="compositionally biased region" description="Polar residues" evidence="1">
    <location>
        <begin position="240"/>
        <end position="252"/>
    </location>
</feature>
<feature type="region of interest" description="Disordered" evidence="1">
    <location>
        <begin position="137"/>
        <end position="198"/>
    </location>
</feature>
<sequence length="406" mass="45125">MLSALADWVISSSRERKRAAEQSGMHQSPTPLSNVDPSQARSLVLQVWGTTPSVILVANFLGCGSGLMPLLYLAWPVVFAAAHYLASQHLLNVTGLRGFPSMKMRGSRSHLSLQGEERSDLLPHDWRGSCQTGGQLKVRGAGMKGRGKQRIPEKNPPTNGIIRHDFHLRKSGDLAGNTEDIQSDSEVPTDSQMKDSDYPLADMKTLSPLEYLEIYENLQSKYEAQYQCSDTENNENNNNKEMLQTGNGNETTADIDFHIKSDDLVPSQEAKEESFSETSDERLASHTNNNQKPTNQGEKLDGRWIVDIKYFLNSIMSLCCYEPFNCSFKDMELVDERQLGFCSVLSFKCKMCHISETIRTEPPSKYATTVNVNASAVSGMIATGGGYSQLEEICASLNMPYISRNK</sequence>
<feature type="compositionally biased region" description="Polar residues" evidence="1">
    <location>
        <begin position="285"/>
        <end position="297"/>
    </location>
</feature>
<dbReference type="InterPro" id="IPR049012">
    <property type="entry name" value="Mutator_transp_dom"/>
</dbReference>
<dbReference type="Proteomes" id="UP001159363">
    <property type="component" value="Chromosome 2"/>
</dbReference>
<feature type="compositionally biased region" description="Basic and acidic residues" evidence="1">
    <location>
        <begin position="162"/>
        <end position="172"/>
    </location>
</feature>
<evidence type="ECO:0000256" key="1">
    <source>
        <dbReference type="SAM" id="MobiDB-lite"/>
    </source>
</evidence>
<evidence type="ECO:0000259" key="2">
    <source>
        <dbReference type="Pfam" id="PF20700"/>
    </source>
</evidence>
<feature type="domain" description="Mutator-like transposase" evidence="2">
    <location>
        <begin position="302"/>
        <end position="405"/>
    </location>
</feature>
<feature type="region of interest" description="Disordered" evidence="1">
    <location>
        <begin position="228"/>
        <end position="253"/>
    </location>
</feature>
<dbReference type="EMBL" id="JARBHB010000002">
    <property type="protein sequence ID" value="KAJ8893862.1"/>
    <property type="molecule type" value="Genomic_DNA"/>
</dbReference>
<proteinExistence type="predicted"/>
<organism evidence="3 4">
    <name type="scientific">Dryococelus australis</name>
    <dbReference type="NCBI Taxonomy" id="614101"/>
    <lineage>
        <taxon>Eukaryota</taxon>
        <taxon>Metazoa</taxon>
        <taxon>Ecdysozoa</taxon>
        <taxon>Arthropoda</taxon>
        <taxon>Hexapoda</taxon>
        <taxon>Insecta</taxon>
        <taxon>Pterygota</taxon>
        <taxon>Neoptera</taxon>
        <taxon>Polyneoptera</taxon>
        <taxon>Phasmatodea</taxon>
        <taxon>Verophasmatodea</taxon>
        <taxon>Anareolatae</taxon>
        <taxon>Phasmatidae</taxon>
        <taxon>Eurycanthinae</taxon>
        <taxon>Dryococelus</taxon>
    </lineage>
</organism>
<feature type="region of interest" description="Disordered" evidence="1">
    <location>
        <begin position="266"/>
        <end position="298"/>
    </location>
</feature>